<protein>
    <recommendedName>
        <fullName evidence="11">Protein HIR</fullName>
    </recommendedName>
</protein>
<dbReference type="AlphaFoldDB" id="A0A8K0UR88"/>
<feature type="repeat" description="WD" evidence="10">
    <location>
        <begin position="74"/>
        <end position="108"/>
    </location>
</feature>
<evidence type="ECO:0000259" key="14">
    <source>
        <dbReference type="Pfam" id="PF24105"/>
    </source>
</evidence>
<dbReference type="CDD" id="cd00200">
    <property type="entry name" value="WD40"/>
    <property type="match status" value="1"/>
</dbReference>
<evidence type="ECO:0000256" key="12">
    <source>
        <dbReference type="SAM" id="MobiDB-lite"/>
    </source>
</evidence>
<feature type="compositionally biased region" description="Polar residues" evidence="12">
    <location>
        <begin position="393"/>
        <end position="404"/>
    </location>
</feature>
<evidence type="ECO:0000256" key="8">
    <source>
        <dbReference type="ARBA" id="ARBA00023163"/>
    </source>
</evidence>
<reference evidence="15" key="1">
    <citation type="journal article" date="2021" name="New Phytol.">
        <title>Evolutionary innovations through gain and loss of genes in the ectomycorrhizal Boletales.</title>
        <authorList>
            <person name="Wu G."/>
            <person name="Miyauchi S."/>
            <person name="Morin E."/>
            <person name="Kuo A."/>
            <person name="Drula E."/>
            <person name="Varga T."/>
            <person name="Kohler A."/>
            <person name="Feng B."/>
            <person name="Cao Y."/>
            <person name="Lipzen A."/>
            <person name="Daum C."/>
            <person name="Hundley H."/>
            <person name="Pangilinan J."/>
            <person name="Johnson J."/>
            <person name="Barry K."/>
            <person name="LaButti K."/>
            <person name="Ng V."/>
            <person name="Ahrendt S."/>
            <person name="Min B."/>
            <person name="Choi I.G."/>
            <person name="Park H."/>
            <person name="Plett J.M."/>
            <person name="Magnuson J."/>
            <person name="Spatafora J.W."/>
            <person name="Nagy L.G."/>
            <person name="Henrissat B."/>
            <person name="Grigoriev I.V."/>
            <person name="Yang Z.L."/>
            <person name="Xu J."/>
            <person name="Martin F.M."/>
        </authorList>
    </citation>
    <scope>NUCLEOTIDE SEQUENCE</scope>
    <source>
        <strain evidence="15">KKN 215</strain>
    </source>
</reference>
<dbReference type="PROSITE" id="PS50294">
    <property type="entry name" value="WD_REPEATS_REGION"/>
    <property type="match status" value="3"/>
</dbReference>
<dbReference type="Pfam" id="PF07569">
    <property type="entry name" value="Hira"/>
    <property type="match status" value="1"/>
</dbReference>
<keyword evidence="16" id="KW-1185">Reference proteome</keyword>
<dbReference type="InterPro" id="IPR001680">
    <property type="entry name" value="WD40_rpt"/>
</dbReference>
<dbReference type="GO" id="GO:0000417">
    <property type="term" value="C:HIR complex"/>
    <property type="evidence" value="ECO:0007669"/>
    <property type="project" value="TreeGrafter"/>
</dbReference>
<comment type="function">
    <text evidence="11">Required for replication-independent chromatin assembly and for the periodic repression of histone gene transcription during the cell cycle.</text>
</comment>
<feature type="repeat" description="WD" evidence="10">
    <location>
        <begin position="33"/>
        <end position="52"/>
    </location>
</feature>
<evidence type="ECO:0000313" key="16">
    <source>
        <dbReference type="Proteomes" id="UP000813824"/>
    </source>
</evidence>
<proteinExistence type="inferred from homology"/>
<dbReference type="EMBL" id="JAEVFJ010000010">
    <property type="protein sequence ID" value="KAH8102244.1"/>
    <property type="molecule type" value="Genomic_DNA"/>
</dbReference>
<keyword evidence="4 10" id="KW-0853">WD repeat</keyword>
<keyword evidence="7 11" id="KW-0805">Transcription regulation</keyword>
<gene>
    <name evidence="15" type="ORF">BXZ70DRAFT_931115</name>
</gene>
<dbReference type="PANTHER" id="PTHR13831:SF0">
    <property type="entry name" value="PROTEIN HIRA"/>
    <property type="match status" value="1"/>
</dbReference>
<feature type="region of interest" description="Disordered" evidence="12">
    <location>
        <begin position="487"/>
        <end position="574"/>
    </location>
</feature>
<keyword evidence="9 11" id="KW-0539">Nucleus</keyword>
<dbReference type="PROSITE" id="PS50082">
    <property type="entry name" value="WD_REPEATS_2"/>
    <property type="match status" value="4"/>
</dbReference>
<keyword evidence="3 11" id="KW-0678">Repressor</keyword>
<feature type="region of interest" description="Disordered" evidence="12">
    <location>
        <begin position="389"/>
        <end position="435"/>
    </location>
</feature>
<sequence>MRFTKPAWVVHRDSNSSSRDDSKRPVIYTCHVHPDGSRIATGGIDAKIRIWSTKPILNSASELSGRPPKSLCTLTMHTGPVLTVRWAHSGRWLASGSDDSIVMIWDLDPTAKGKVWGSDEVNVEGWKPLKRLPGHDSDVTDLAWSPEDRYLASVGLDSSVIIWCGYTLERLRKLDQHQGFVKGVCWDPVGEFLATQSDDRTTKIWRTTDWGLEAEITKPFEDSPGTFFRRLSWSPDGAHITASNATNNSGYVFVAAVISRGNWAADISLVGHENAVQVAAYNPHIFLRNPKDDVVAANICSVVALGADDRSISIWQTKCARPIIVAKEVFERQIMDLSWSRDGYTLYAVSSDGTMAVFNFDPDELEGLAPFSAQERYFTKFGFVPPPLPEGFSHSSLPSTTRQRMTPPPSPRQSATTHTQENAQNGFGTQQNQGGEQVNKLVAKKKAKRVQPTFMGSLGTNIPSAATVPMAAKPPTTSGRSFHEITGIASSSRRTSPPPPQPYSTTTGFDDVSMDDASHLRYPSADRDVDMSTDVPITSFDTSGKNGKGKRKASTGEAGDDRPAKARTLGGDRPRDVVPVREIAGAVAGGVVVSPTAIESSVAGRLPMPALLTYLKATIDGSDDLFEGRNSDEGGETEVLFVSGKQTQWLDYLPSPILAITATSVFCAVAMQDGSLNIYSPNGRRTMPTLSLGAPCSTLAGSKQFLMLLTATGMLHVWNVKKQQAAFAPVSLIPILGTSPNCTVLSATIRPNGTPVIQLSTGTTHSYDASLLSFTTLSSSWWAEGSDAWQSRQRATNQGPVSSIESAIAERISGTDDEKPRPTWWNAAMTLGHLESRLHAARTVESPQEYKHALSLYAKKIADEGFRAKAEELVKELFGPTYWRPGRDESWSPTVLTFQKRELLRDVLTIFARSKTLGKLAQDWQDVLRKTLQED</sequence>
<dbReference type="OrthoDB" id="1741719at2759"/>
<feature type="compositionally biased region" description="Basic and acidic residues" evidence="12">
    <location>
        <begin position="516"/>
        <end position="530"/>
    </location>
</feature>
<dbReference type="InterPro" id="IPR011494">
    <property type="entry name" value="HIRA-like_C"/>
</dbReference>
<comment type="similarity">
    <text evidence="2 11">Belongs to the WD repeat HIR1 family.</text>
</comment>
<dbReference type="SUPFAM" id="SSF50978">
    <property type="entry name" value="WD40 repeat-like"/>
    <property type="match status" value="2"/>
</dbReference>
<evidence type="ECO:0000256" key="9">
    <source>
        <dbReference type="ARBA" id="ARBA00023242"/>
    </source>
</evidence>
<feature type="domain" description="CAF1B/HIR1 beta-propeller" evidence="14">
    <location>
        <begin position="36"/>
        <end position="365"/>
    </location>
</feature>
<dbReference type="PROSITE" id="PS00678">
    <property type="entry name" value="WD_REPEATS_1"/>
    <property type="match status" value="1"/>
</dbReference>
<dbReference type="InterPro" id="IPR036322">
    <property type="entry name" value="WD40_repeat_dom_sf"/>
</dbReference>
<evidence type="ECO:0000256" key="10">
    <source>
        <dbReference type="PROSITE-ProRule" id="PRU00221"/>
    </source>
</evidence>
<organism evidence="15 16">
    <name type="scientific">Cristinia sonorae</name>
    <dbReference type="NCBI Taxonomy" id="1940300"/>
    <lineage>
        <taxon>Eukaryota</taxon>
        <taxon>Fungi</taxon>
        <taxon>Dikarya</taxon>
        <taxon>Basidiomycota</taxon>
        <taxon>Agaricomycotina</taxon>
        <taxon>Agaricomycetes</taxon>
        <taxon>Agaricomycetidae</taxon>
        <taxon>Agaricales</taxon>
        <taxon>Pleurotineae</taxon>
        <taxon>Stephanosporaceae</taxon>
        <taxon>Cristinia</taxon>
    </lineage>
</organism>
<feature type="compositionally biased region" description="Polar residues" evidence="12">
    <location>
        <begin position="535"/>
        <end position="545"/>
    </location>
</feature>
<feature type="repeat" description="WD" evidence="10">
    <location>
        <begin position="174"/>
        <end position="205"/>
    </location>
</feature>
<dbReference type="Pfam" id="PF24105">
    <property type="entry name" value="Beta-prop_CAF1B_HIR1"/>
    <property type="match status" value="1"/>
</dbReference>
<keyword evidence="5 11" id="KW-0677">Repeat</keyword>
<accession>A0A8K0UR88</accession>
<evidence type="ECO:0000256" key="1">
    <source>
        <dbReference type="ARBA" id="ARBA00004123"/>
    </source>
</evidence>
<name>A0A8K0UR88_9AGAR</name>
<dbReference type="GO" id="GO:0006355">
    <property type="term" value="P:regulation of DNA-templated transcription"/>
    <property type="evidence" value="ECO:0007669"/>
    <property type="project" value="InterPro"/>
</dbReference>
<dbReference type="Gene3D" id="2.130.10.10">
    <property type="entry name" value="YVTN repeat-like/Quinoprotein amine dehydrogenase"/>
    <property type="match status" value="2"/>
</dbReference>
<evidence type="ECO:0000256" key="6">
    <source>
        <dbReference type="ARBA" id="ARBA00022853"/>
    </source>
</evidence>
<dbReference type="InterPro" id="IPR015943">
    <property type="entry name" value="WD40/YVTN_repeat-like_dom_sf"/>
</dbReference>
<comment type="subcellular location">
    <subcellularLocation>
        <location evidence="1 11">Nucleus</location>
    </subcellularLocation>
</comment>
<evidence type="ECO:0000256" key="2">
    <source>
        <dbReference type="ARBA" id="ARBA00007306"/>
    </source>
</evidence>
<feature type="domain" description="Protein HIRA-like C-terminal" evidence="13">
    <location>
        <begin position="683"/>
        <end position="877"/>
    </location>
</feature>
<dbReference type="GO" id="GO:0000785">
    <property type="term" value="C:chromatin"/>
    <property type="evidence" value="ECO:0007669"/>
    <property type="project" value="TreeGrafter"/>
</dbReference>
<dbReference type="InterPro" id="IPR031120">
    <property type="entry name" value="HIR1-like"/>
</dbReference>
<dbReference type="GO" id="GO:0031491">
    <property type="term" value="F:nucleosome binding"/>
    <property type="evidence" value="ECO:0007669"/>
    <property type="project" value="TreeGrafter"/>
</dbReference>
<dbReference type="InterPro" id="IPR055410">
    <property type="entry name" value="Beta-prop_CAF1B_HIR1"/>
</dbReference>
<feature type="compositionally biased region" description="Low complexity" evidence="12">
    <location>
        <begin position="422"/>
        <end position="435"/>
    </location>
</feature>
<keyword evidence="6 11" id="KW-0156">Chromatin regulator</keyword>
<dbReference type="SMART" id="SM00320">
    <property type="entry name" value="WD40"/>
    <property type="match status" value="6"/>
</dbReference>
<evidence type="ECO:0000313" key="15">
    <source>
        <dbReference type="EMBL" id="KAH8102244.1"/>
    </source>
</evidence>
<dbReference type="GO" id="GO:0006338">
    <property type="term" value="P:chromatin remodeling"/>
    <property type="evidence" value="ECO:0007669"/>
    <property type="project" value="InterPro"/>
</dbReference>
<dbReference type="GO" id="GO:0005634">
    <property type="term" value="C:nucleus"/>
    <property type="evidence" value="ECO:0007669"/>
    <property type="project" value="UniProtKB-SubCell"/>
</dbReference>
<dbReference type="Proteomes" id="UP000813824">
    <property type="component" value="Unassembled WGS sequence"/>
</dbReference>
<feature type="compositionally biased region" description="Polar residues" evidence="12">
    <location>
        <begin position="412"/>
        <end position="421"/>
    </location>
</feature>
<keyword evidence="8 11" id="KW-0804">Transcription</keyword>
<evidence type="ECO:0000256" key="11">
    <source>
        <dbReference type="RuleBase" id="RU364014"/>
    </source>
</evidence>
<evidence type="ECO:0000256" key="3">
    <source>
        <dbReference type="ARBA" id="ARBA00022491"/>
    </source>
</evidence>
<dbReference type="GO" id="GO:0006351">
    <property type="term" value="P:DNA-templated transcription"/>
    <property type="evidence" value="ECO:0007669"/>
    <property type="project" value="InterPro"/>
</dbReference>
<evidence type="ECO:0000259" key="13">
    <source>
        <dbReference type="Pfam" id="PF07569"/>
    </source>
</evidence>
<dbReference type="PANTHER" id="PTHR13831">
    <property type="entry name" value="MEMBER OF THE HIR1 FAMILY OF WD-REPEAT PROTEINS"/>
    <property type="match status" value="1"/>
</dbReference>
<feature type="repeat" description="WD" evidence="10">
    <location>
        <begin position="132"/>
        <end position="163"/>
    </location>
</feature>
<comment type="caution">
    <text evidence="15">The sequence shown here is derived from an EMBL/GenBank/DDBJ whole genome shotgun (WGS) entry which is preliminary data.</text>
</comment>
<evidence type="ECO:0000256" key="4">
    <source>
        <dbReference type="ARBA" id="ARBA00022574"/>
    </source>
</evidence>
<feature type="compositionally biased region" description="Basic and acidic residues" evidence="12">
    <location>
        <begin position="559"/>
        <end position="574"/>
    </location>
</feature>
<dbReference type="InterPro" id="IPR019775">
    <property type="entry name" value="WD40_repeat_CS"/>
</dbReference>
<evidence type="ECO:0000256" key="7">
    <source>
        <dbReference type="ARBA" id="ARBA00023015"/>
    </source>
</evidence>
<evidence type="ECO:0000256" key="5">
    <source>
        <dbReference type="ARBA" id="ARBA00022737"/>
    </source>
</evidence>